<sequence>MNRKFHEQTRSRRCLSAARRRGCPDPTNLYALRDGILERRLRRAHLPALQIVACLAKCSPHKPRLPPQNLRRPSEAPSSLTSAGCHLTLLETAHITTYRYRHPVSLGPHRLMLRPRESRDLGLLSHSISVTPEAVVTWAHDVFGNTVATASFGAPTEHLVIESRARIELTAPNWPVFSIAASAVSWPFLYPNDDLTDLGALAVPQYQDSAGELARWVEGFIFSRPTDTLSLLKDVSDGVSNQISYQSRESEGTQSPLETLRRGWGSCRDFAVLLAEAARTLGFGVRIVSGYLFDPQDNLVGSAGPGSTHAWVEIFVPGAGWITFDPTNRSVGPKNLIPVGVARDVHQIVPVAGSFSGSSDSLIELAVNVTVAAGNFGDATAGQLSFAR</sequence>
<accession>A0A443JRI3</accession>
<dbReference type="Proteomes" id="UP000284476">
    <property type="component" value="Unassembled WGS sequence"/>
</dbReference>
<dbReference type="AlphaFoldDB" id="A0A443JRI3"/>
<comment type="caution">
    <text evidence="2">The sequence shown here is derived from an EMBL/GenBank/DDBJ whole genome shotgun (WGS) entry which is preliminary data.</text>
</comment>
<gene>
    <name evidence="2" type="ORF">D2T30_05415</name>
</gene>
<dbReference type="PANTHER" id="PTHR33490">
    <property type="entry name" value="BLR5614 PROTEIN-RELATED"/>
    <property type="match status" value="1"/>
</dbReference>
<dbReference type="SMART" id="SM00460">
    <property type="entry name" value="TGc"/>
    <property type="match status" value="1"/>
</dbReference>
<feature type="domain" description="Transglutaminase-like" evidence="1">
    <location>
        <begin position="259"/>
        <end position="328"/>
    </location>
</feature>
<dbReference type="Gene3D" id="3.10.620.30">
    <property type="match status" value="1"/>
</dbReference>
<dbReference type="InterPro" id="IPR013589">
    <property type="entry name" value="Bac_transglu_N"/>
</dbReference>
<dbReference type="Pfam" id="PF01841">
    <property type="entry name" value="Transglut_core"/>
    <property type="match status" value="1"/>
</dbReference>
<reference evidence="2 3" key="1">
    <citation type="submission" date="2019-01" db="EMBL/GenBank/DDBJ databases">
        <title>Sinorhodobacter populi sp. nov. isolated from the symptomatic bark tissue of Populus euramericana canker.</title>
        <authorList>
            <person name="Xu G."/>
        </authorList>
    </citation>
    <scope>NUCLEOTIDE SEQUENCE [LARGE SCALE GENOMIC DNA]</scope>
    <source>
        <strain evidence="2 3">SK2B-1</strain>
    </source>
</reference>
<organism evidence="2 3">
    <name type="scientific">Paenirhodobacter populi</name>
    <dbReference type="NCBI Taxonomy" id="2306993"/>
    <lineage>
        <taxon>Bacteria</taxon>
        <taxon>Pseudomonadati</taxon>
        <taxon>Pseudomonadota</taxon>
        <taxon>Alphaproteobacteria</taxon>
        <taxon>Rhodobacterales</taxon>
        <taxon>Rhodobacter group</taxon>
        <taxon>Paenirhodobacter</taxon>
    </lineage>
</organism>
<dbReference type="InterPro" id="IPR038765">
    <property type="entry name" value="Papain-like_cys_pep_sf"/>
</dbReference>
<evidence type="ECO:0000259" key="1">
    <source>
        <dbReference type="SMART" id="SM00460"/>
    </source>
</evidence>
<reference evidence="2 3" key="2">
    <citation type="submission" date="2019-01" db="EMBL/GenBank/DDBJ databases">
        <authorList>
            <person name="Li Y."/>
        </authorList>
    </citation>
    <scope>NUCLEOTIDE SEQUENCE [LARGE SCALE GENOMIC DNA]</scope>
    <source>
        <strain evidence="2 3">SK2B-1</strain>
    </source>
</reference>
<evidence type="ECO:0000313" key="3">
    <source>
        <dbReference type="Proteomes" id="UP000284476"/>
    </source>
</evidence>
<dbReference type="EMBL" id="SAUZ01000004">
    <property type="protein sequence ID" value="RWR23062.1"/>
    <property type="molecule type" value="Genomic_DNA"/>
</dbReference>
<dbReference type="PANTHER" id="PTHR33490:SF1">
    <property type="entry name" value="SLL1233 PROTEIN"/>
    <property type="match status" value="1"/>
</dbReference>
<dbReference type="Pfam" id="PF08379">
    <property type="entry name" value="Bact_transglu_N"/>
    <property type="match status" value="1"/>
</dbReference>
<proteinExistence type="predicted"/>
<dbReference type="InterPro" id="IPR002931">
    <property type="entry name" value="Transglutaminase-like"/>
</dbReference>
<name>A0A443JRI3_9RHOB</name>
<protein>
    <submittedName>
        <fullName evidence="2">Transglutaminase family protein</fullName>
    </submittedName>
</protein>
<evidence type="ECO:0000313" key="2">
    <source>
        <dbReference type="EMBL" id="RWR23062.1"/>
    </source>
</evidence>
<dbReference type="SUPFAM" id="SSF54001">
    <property type="entry name" value="Cysteine proteinases"/>
    <property type="match status" value="1"/>
</dbReference>